<keyword evidence="3" id="KW-1185">Reference proteome</keyword>
<keyword evidence="1" id="KW-1133">Transmembrane helix</keyword>
<dbReference type="PANTHER" id="PTHR35395">
    <property type="entry name" value="DUF6536 DOMAIN-CONTAINING PROTEIN"/>
    <property type="match status" value="1"/>
</dbReference>
<proteinExistence type="predicted"/>
<keyword evidence="1" id="KW-0812">Transmembrane</keyword>
<reference evidence="2" key="1">
    <citation type="submission" date="2021-03" db="EMBL/GenBank/DDBJ databases">
        <authorList>
            <person name="Tagirdzhanova G."/>
        </authorList>
    </citation>
    <scope>NUCLEOTIDE SEQUENCE</scope>
</reference>
<evidence type="ECO:0000313" key="2">
    <source>
        <dbReference type="EMBL" id="CAF9912468.1"/>
    </source>
</evidence>
<evidence type="ECO:0000256" key="1">
    <source>
        <dbReference type="SAM" id="Phobius"/>
    </source>
</evidence>
<evidence type="ECO:0000313" key="3">
    <source>
        <dbReference type="Proteomes" id="UP000664203"/>
    </source>
</evidence>
<feature type="transmembrane region" description="Helical" evidence="1">
    <location>
        <begin position="253"/>
        <end position="273"/>
    </location>
</feature>
<accession>A0A8H3EVG8</accession>
<dbReference type="PANTHER" id="PTHR35395:SF1">
    <property type="entry name" value="DUF6536 DOMAIN-CONTAINING PROTEIN"/>
    <property type="match status" value="1"/>
</dbReference>
<keyword evidence="1" id="KW-0472">Membrane</keyword>
<gene>
    <name evidence="2" type="ORF">ALECFALPRED_008123</name>
</gene>
<dbReference type="OrthoDB" id="5429634at2759"/>
<organism evidence="2 3">
    <name type="scientific">Alectoria fallacina</name>
    <dbReference type="NCBI Taxonomy" id="1903189"/>
    <lineage>
        <taxon>Eukaryota</taxon>
        <taxon>Fungi</taxon>
        <taxon>Dikarya</taxon>
        <taxon>Ascomycota</taxon>
        <taxon>Pezizomycotina</taxon>
        <taxon>Lecanoromycetes</taxon>
        <taxon>OSLEUM clade</taxon>
        <taxon>Lecanoromycetidae</taxon>
        <taxon>Lecanorales</taxon>
        <taxon>Lecanorineae</taxon>
        <taxon>Parmeliaceae</taxon>
        <taxon>Alectoria</taxon>
    </lineage>
</organism>
<feature type="transmembrane region" description="Helical" evidence="1">
    <location>
        <begin position="362"/>
        <end position="385"/>
    </location>
</feature>
<sequence length="505" mass="55705">MILVNSNAEDAMRQNTSFYDSHTMIAWNGWPSDLCTQSNYPEANEPGGVARFAGFCPNLTASNETANHWVFRTWPIDYCLAIVDPAIEQITETCHLEYAPALLLVVVSMFNAVKCVCILYVLLAFELSQLCTLGDAIASFLKTPDRYTKDLGITTKAGLLSLDGVWKNQDHIMWRPRDISWRHADVYNLILMISKRTLFALLAATIFTADGLYIQTKYGWSITLPALWSLGFGTVNTKELVSFNQPINGEAGLFSNIILGNIGQLALSVFYLANNAVLSCALVADEWNGFATEPKNLRVSAPVGIQRSSYFVSMPLRYGVPIMIVSAIEHWLYSQAVFIIRGIRIDLDGLDDANWTTTGFSFIPSIIAIMVPAFVTLLQLVNAFLRKWPAASAMPLVSTCSAAISANCHRPDQDNDAHLLPVRWGVWGRDQHGREMCSFTTSYLVKRPEDGQELLGIPDGQIAEVSPVARPIMKSIGGAGLWIRGLVTGNGSRGREGNELSVLEQ</sequence>
<dbReference type="AlphaFoldDB" id="A0A8H3EVG8"/>
<feature type="transmembrane region" description="Helical" evidence="1">
    <location>
        <begin position="98"/>
        <end position="123"/>
    </location>
</feature>
<protein>
    <submittedName>
        <fullName evidence="2">Uncharacterized protein</fullName>
    </submittedName>
</protein>
<dbReference type="EMBL" id="CAJPDR010000055">
    <property type="protein sequence ID" value="CAF9912468.1"/>
    <property type="molecule type" value="Genomic_DNA"/>
</dbReference>
<feature type="transmembrane region" description="Helical" evidence="1">
    <location>
        <begin position="197"/>
        <end position="214"/>
    </location>
</feature>
<dbReference type="Proteomes" id="UP000664203">
    <property type="component" value="Unassembled WGS sequence"/>
</dbReference>
<comment type="caution">
    <text evidence="2">The sequence shown here is derived from an EMBL/GenBank/DDBJ whole genome shotgun (WGS) entry which is preliminary data.</text>
</comment>
<name>A0A8H3EVG8_9LECA</name>